<evidence type="ECO:0008006" key="5">
    <source>
        <dbReference type="Google" id="ProtNLM"/>
    </source>
</evidence>
<dbReference type="Proteomes" id="UP000324022">
    <property type="component" value="Unassembled WGS sequence"/>
</dbReference>
<organism evidence="3 4">
    <name type="scientific">Ustilago trichophora</name>
    <dbReference type="NCBI Taxonomy" id="86804"/>
    <lineage>
        <taxon>Eukaryota</taxon>
        <taxon>Fungi</taxon>
        <taxon>Dikarya</taxon>
        <taxon>Basidiomycota</taxon>
        <taxon>Ustilaginomycotina</taxon>
        <taxon>Ustilaginomycetes</taxon>
        <taxon>Ustilaginales</taxon>
        <taxon>Ustilaginaceae</taxon>
        <taxon>Ustilago</taxon>
    </lineage>
</organism>
<keyword evidence="4" id="KW-1185">Reference proteome</keyword>
<name>A0A5C3ELX5_9BASI</name>
<dbReference type="Pfam" id="PF03283">
    <property type="entry name" value="PAE"/>
    <property type="match status" value="1"/>
</dbReference>
<keyword evidence="2" id="KW-0732">Signal</keyword>
<feature type="compositionally biased region" description="Low complexity" evidence="1">
    <location>
        <begin position="87"/>
        <end position="100"/>
    </location>
</feature>
<evidence type="ECO:0000256" key="2">
    <source>
        <dbReference type="SAM" id="SignalP"/>
    </source>
</evidence>
<dbReference type="PANTHER" id="PTHR21562">
    <property type="entry name" value="NOTUM-RELATED"/>
    <property type="match status" value="1"/>
</dbReference>
<evidence type="ECO:0000256" key="1">
    <source>
        <dbReference type="SAM" id="MobiDB-lite"/>
    </source>
</evidence>
<dbReference type="EMBL" id="OOIN01000033">
    <property type="protein sequence ID" value="SPO30531.1"/>
    <property type="molecule type" value="Genomic_DNA"/>
</dbReference>
<dbReference type="GO" id="GO:0016787">
    <property type="term" value="F:hydrolase activity"/>
    <property type="evidence" value="ECO:0007669"/>
    <property type="project" value="InterPro"/>
</dbReference>
<sequence length="602" mass="65735">MVKVSTLTGALLVVAGVKAIPSLFERSPWIPTPGLEVNAAGDGVSDGVIYPDDSQFGQAFIPLGRPSSKLSHLPSTAPFRGVSVTRSTPNPNLKSNSNSKRGSDTVSGGFLKLERKKQTKRYITSFIAPSGYTDSWAIDGYRLAIVTNGAPSYLTRTTISKDATRTTQEHVDACVQFCEKTQGCAMAHLIKFINFPEGTVICAAYAMTLPKSEAKYTKGLFNGPGEAKFSYTFNRNAGKVQVPVTTTTSQSVPTSSSAATMPTTTSSISTLTTATTTTTSSSSAAPSSTLLYDQWQWIDVPGTFCSDGSQTGFALNLHPNSTELVIGYQEGGSCYDYNTCYVQKRAYNMQSGFTNSTFFSQNQPSNLRWWFPFARNNQYNPWIKSNYAWIPYCTGDLHGGDNIVQYSGATKPTYHKGFINGKLDMIKLSQILPNLKRVWISGSSAGAFGSILQYQNAQDAFAGIRIDLLADSGESPKPITVHQSQNIQVPNKSRCPNCNDANFNSYIVGLAQSNPGSRFASMSWSNDTIIPVNQGVSYDDFRAELVRLFNQENTQTTNARNFMVQGSNHVLLYTTQYNAADGYTQATFLNKFKTDDPNWSSH</sequence>
<gene>
    <name evidence="3" type="ORF">UTRI_06461</name>
</gene>
<evidence type="ECO:0000313" key="3">
    <source>
        <dbReference type="EMBL" id="SPO30531.1"/>
    </source>
</evidence>
<accession>A0A5C3ELX5</accession>
<protein>
    <recommendedName>
        <fullName evidence="5">Pectinacetylesterase</fullName>
    </recommendedName>
</protein>
<dbReference type="InterPro" id="IPR004963">
    <property type="entry name" value="PAE/NOTUM"/>
</dbReference>
<dbReference type="AlphaFoldDB" id="A0A5C3ELX5"/>
<evidence type="ECO:0000313" key="4">
    <source>
        <dbReference type="Proteomes" id="UP000324022"/>
    </source>
</evidence>
<feature type="region of interest" description="Disordered" evidence="1">
    <location>
        <begin position="75"/>
        <end position="108"/>
    </location>
</feature>
<proteinExistence type="predicted"/>
<feature type="chain" id="PRO_5023006469" description="Pectinacetylesterase" evidence="2">
    <location>
        <begin position="20"/>
        <end position="602"/>
    </location>
</feature>
<reference evidence="3 4" key="1">
    <citation type="submission" date="2018-03" db="EMBL/GenBank/DDBJ databases">
        <authorList>
            <person name="Guldener U."/>
        </authorList>
    </citation>
    <scope>NUCLEOTIDE SEQUENCE [LARGE SCALE GENOMIC DNA]</scope>
    <source>
        <strain evidence="3 4">NBRC100155</strain>
    </source>
</reference>
<dbReference type="PANTHER" id="PTHR21562:SF83">
    <property type="entry name" value="PECTIN ACETYLESTERASE 4"/>
    <property type="match status" value="1"/>
</dbReference>
<dbReference type="OrthoDB" id="2015280at2759"/>
<feature type="signal peptide" evidence="2">
    <location>
        <begin position="1"/>
        <end position="19"/>
    </location>
</feature>